<name>A0A0P8W844_9CLOT</name>
<dbReference type="GO" id="GO:0008664">
    <property type="term" value="F:RNA 2',3'-cyclic 3'-phosphodiesterase activity"/>
    <property type="evidence" value="ECO:0007669"/>
    <property type="project" value="UniProtKB-EC"/>
</dbReference>
<organism evidence="3 4">
    <name type="scientific">Oxobacter pfennigii</name>
    <dbReference type="NCBI Taxonomy" id="36849"/>
    <lineage>
        <taxon>Bacteria</taxon>
        <taxon>Bacillati</taxon>
        <taxon>Bacillota</taxon>
        <taxon>Clostridia</taxon>
        <taxon>Eubacteriales</taxon>
        <taxon>Clostridiaceae</taxon>
        <taxon>Oxobacter</taxon>
    </lineage>
</organism>
<dbReference type="PANTHER" id="PTHR35561">
    <property type="entry name" value="RNA 2',3'-CYCLIC PHOSPHODIESTERASE"/>
    <property type="match status" value="1"/>
</dbReference>
<dbReference type="HAMAP" id="MF_01940">
    <property type="entry name" value="RNA_CPDase"/>
    <property type="match status" value="1"/>
</dbReference>
<dbReference type="EC" id="3.1.4.58" evidence="2"/>
<feature type="active site" description="Proton donor" evidence="2">
    <location>
        <position position="40"/>
    </location>
</feature>
<dbReference type="EMBL" id="LKET01000032">
    <property type="protein sequence ID" value="KPU44190.1"/>
    <property type="molecule type" value="Genomic_DNA"/>
</dbReference>
<feature type="short sequence motif" description="HXTX 2" evidence="2">
    <location>
        <begin position="127"/>
        <end position="130"/>
    </location>
</feature>
<protein>
    <recommendedName>
        <fullName evidence="2">RNA 2',3'-cyclic phosphodiesterase</fullName>
        <shortName evidence="2">RNA 2',3'-CPDase</shortName>
        <ecNumber evidence="2">3.1.4.58</ecNumber>
    </recommendedName>
</protein>
<feature type="active site" description="Proton acceptor" evidence="2">
    <location>
        <position position="127"/>
    </location>
</feature>
<keyword evidence="3" id="KW-0436">Ligase</keyword>
<evidence type="ECO:0000313" key="4">
    <source>
        <dbReference type="Proteomes" id="UP000050326"/>
    </source>
</evidence>
<comment type="similarity">
    <text evidence="2">Belongs to the 2H phosphoesterase superfamily. ThpR family.</text>
</comment>
<dbReference type="OrthoDB" id="9789350at2"/>
<evidence type="ECO:0000313" key="3">
    <source>
        <dbReference type="EMBL" id="KPU44190.1"/>
    </source>
</evidence>
<sequence length="183" mass="20811">MRVFIGIDFPEDIKKEIIEIQKFIKDSSISGRWKYIDNFHLTLKFVGETTQDKIAIIHKKVEEELKEYKSFNIKTGALSCFKGKDSLRVVYLSLEDNDDELKGLAEIIDGCCSSAGIEKEKRIFTPHITIAQDVVLKAGFPSLKAQLENRGSLSIDVDGVYTFKSEQIGNKRVYTKINCIKLK</sequence>
<dbReference type="NCBIfam" id="TIGR02258">
    <property type="entry name" value="2_5_ligase"/>
    <property type="match status" value="1"/>
</dbReference>
<comment type="function">
    <text evidence="2">Hydrolyzes RNA 2',3'-cyclic phosphodiester to an RNA 2'-phosphomonoester.</text>
</comment>
<dbReference type="PANTHER" id="PTHR35561:SF1">
    <property type="entry name" value="RNA 2',3'-CYCLIC PHOSPHODIESTERASE"/>
    <property type="match status" value="1"/>
</dbReference>
<dbReference type="GO" id="GO:0004113">
    <property type="term" value="F:2',3'-cyclic-nucleotide 3'-phosphodiesterase activity"/>
    <property type="evidence" value="ECO:0007669"/>
    <property type="project" value="InterPro"/>
</dbReference>
<dbReference type="SUPFAM" id="SSF55144">
    <property type="entry name" value="LigT-like"/>
    <property type="match status" value="1"/>
</dbReference>
<comment type="catalytic activity">
    <reaction evidence="2">
        <text>a 3'-end 2',3'-cyclophospho-ribonucleotide-RNA + H2O = a 3'-end 2'-phospho-ribonucleotide-RNA + H(+)</text>
        <dbReference type="Rhea" id="RHEA:11828"/>
        <dbReference type="Rhea" id="RHEA-COMP:10464"/>
        <dbReference type="Rhea" id="RHEA-COMP:17353"/>
        <dbReference type="ChEBI" id="CHEBI:15377"/>
        <dbReference type="ChEBI" id="CHEBI:15378"/>
        <dbReference type="ChEBI" id="CHEBI:83064"/>
        <dbReference type="ChEBI" id="CHEBI:173113"/>
        <dbReference type="EC" id="3.1.4.58"/>
    </reaction>
</comment>
<dbReference type="InterPro" id="IPR009097">
    <property type="entry name" value="Cyclic_Pdiesterase"/>
</dbReference>
<dbReference type="PATRIC" id="fig|36849.3.peg.2482"/>
<keyword evidence="4" id="KW-1185">Reference proteome</keyword>
<dbReference type="InterPro" id="IPR004175">
    <property type="entry name" value="RNA_CPDase"/>
</dbReference>
<dbReference type="Proteomes" id="UP000050326">
    <property type="component" value="Unassembled WGS sequence"/>
</dbReference>
<feature type="short sequence motif" description="HXTX 1" evidence="2">
    <location>
        <begin position="40"/>
        <end position="43"/>
    </location>
</feature>
<accession>A0A0P8W844</accession>
<reference evidence="3 4" key="1">
    <citation type="submission" date="2015-09" db="EMBL/GenBank/DDBJ databases">
        <title>Genome sequence of Oxobacter pfennigii DSM 3222.</title>
        <authorList>
            <person name="Poehlein A."/>
            <person name="Bengelsdorf F.R."/>
            <person name="Schiel-Bengelsdorf B."/>
            <person name="Duerre P."/>
            <person name="Daniel R."/>
        </authorList>
    </citation>
    <scope>NUCLEOTIDE SEQUENCE [LARGE SCALE GENOMIC DNA]</scope>
    <source>
        <strain evidence="3 4">DSM 3222</strain>
    </source>
</reference>
<proteinExistence type="inferred from homology"/>
<keyword evidence="1 2" id="KW-0378">Hydrolase</keyword>
<dbReference type="AlphaFoldDB" id="A0A0P8W844"/>
<gene>
    <name evidence="3" type="ORF">OXPF_23580</name>
</gene>
<evidence type="ECO:0000256" key="1">
    <source>
        <dbReference type="ARBA" id="ARBA00022801"/>
    </source>
</evidence>
<evidence type="ECO:0000256" key="2">
    <source>
        <dbReference type="HAMAP-Rule" id="MF_01940"/>
    </source>
</evidence>
<dbReference type="Pfam" id="PF13563">
    <property type="entry name" value="2_5_RNA_ligase2"/>
    <property type="match status" value="1"/>
</dbReference>
<comment type="caution">
    <text evidence="3">The sequence shown here is derived from an EMBL/GenBank/DDBJ whole genome shotgun (WGS) entry which is preliminary data.</text>
</comment>
<dbReference type="Gene3D" id="3.90.1140.10">
    <property type="entry name" value="Cyclic phosphodiesterase"/>
    <property type="match status" value="1"/>
</dbReference>
<dbReference type="RefSeq" id="WP_054875379.1">
    <property type="nucleotide sequence ID" value="NZ_LKET01000032.1"/>
</dbReference>
<dbReference type="STRING" id="36849.OXPF_23580"/>
<dbReference type="GO" id="GO:0016874">
    <property type="term" value="F:ligase activity"/>
    <property type="evidence" value="ECO:0007669"/>
    <property type="project" value="UniProtKB-KW"/>
</dbReference>